<keyword evidence="1" id="KW-0472">Membrane</keyword>
<evidence type="ECO:0000256" key="1">
    <source>
        <dbReference type="SAM" id="Phobius"/>
    </source>
</evidence>
<dbReference type="Proteomes" id="UP001597023">
    <property type="component" value="Unassembled WGS sequence"/>
</dbReference>
<accession>A0ABW2WED7</accession>
<keyword evidence="3" id="KW-1185">Reference proteome</keyword>
<evidence type="ECO:0000313" key="2">
    <source>
        <dbReference type="EMBL" id="MFD0316086.1"/>
    </source>
</evidence>
<gene>
    <name evidence="2" type="ORF">ACFQZ6_18055</name>
</gene>
<keyword evidence="1" id="KW-1133">Transmembrane helix</keyword>
<reference evidence="3" key="1">
    <citation type="journal article" date="2019" name="Int. J. Syst. Evol. Microbiol.">
        <title>The Global Catalogue of Microorganisms (GCM) 10K type strain sequencing project: providing services to taxonomists for standard genome sequencing and annotation.</title>
        <authorList>
            <consortium name="The Broad Institute Genomics Platform"/>
            <consortium name="The Broad Institute Genome Sequencing Center for Infectious Disease"/>
            <person name="Wu L."/>
            <person name="Ma J."/>
        </authorList>
    </citation>
    <scope>NUCLEOTIDE SEQUENCE [LARGE SCALE GENOMIC DNA]</scope>
    <source>
        <strain evidence="3">CGMCC 4.7400</strain>
    </source>
</reference>
<dbReference type="EMBL" id="JBHTEB010000001">
    <property type="protein sequence ID" value="MFD0316086.1"/>
    <property type="molecule type" value="Genomic_DNA"/>
</dbReference>
<proteinExistence type="predicted"/>
<name>A0ABW2WED7_9ACTN</name>
<comment type="caution">
    <text evidence="2">The sequence shown here is derived from an EMBL/GenBank/DDBJ whole genome shotgun (WGS) entry which is preliminary data.</text>
</comment>
<evidence type="ECO:0000313" key="3">
    <source>
        <dbReference type="Proteomes" id="UP001597023"/>
    </source>
</evidence>
<keyword evidence="1" id="KW-0812">Transmembrane</keyword>
<protein>
    <submittedName>
        <fullName evidence="2">Uncharacterized protein</fullName>
    </submittedName>
</protein>
<sequence>MSGFDSVISAILLAMLIALVCMMFDRENGRNWRETVQSSARAFRYGLGLWISFLIIYGGAETIDRL</sequence>
<feature type="transmembrane region" description="Helical" evidence="1">
    <location>
        <begin position="6"/>
        <end position="24"/>
    </location>
</feature>
<dbReference type="RefSeq" id="WP_381610258.1">
    <property type="nucleotide sequence ID" value="NZ_JBHTEB010000001.1"/>
</dbReference>
<feature type="transmembrane region" description="Helical" evidence="1">
    <location>
        <begin position="45"/>
        <end position="63"/>
    </location>
</feature>
<organism evidence="2 3">
    <name type="scientific">Streptomyces flavalbus</name>
    <dbReference type="NCBI Taxonomy" id="2665155"/>
    <lineage>
        <taxon>Bacteria</taxon>
        <taxon>Bacillati</taxon>
        <taxon>Actinomycetota</taxon>
        <taxon>Actinomycetes</taxon>
        <taxon>Kitasatosporales</taxon>
        <taxon>Streptomycetaceae</taxon>
        <taxon>Streptomyces</taxon>
    </lineage>
</organism>